<evidence type="ECO:0000256" key="2">
    <source>
        <dbReference type="ARBA" id="ARBA00022692"/>
    </source>
</evidence>
<feature type="domain" description="G-protein coupled receptors family 1 profile" evidence="6">
    <location>
        <begin position="369"/>
        <end position="614"/>
    </location>
</feature>
<keyword evidence="4 5" id="KW-0472">Membrane</keyword>
<keyword evidence="2 5" id="KW-0812">Transmembrane</keyword>
<feature type="transmembrane region" description="Helical" evidence="5">
    <location>
        <begin position="557"/>
        <end position="580"/>
    </location>
</feature>
<feature type="transmembrane region" description="Helical" evidence="5">
    <location>
        <begin position="468"/>
        <end position="488"/>
    </location>
</feature>
<evidence type="ECO:0000256" key="3">
    <source>
        <dbReference type="ARBA" id="ARBA00022989"/>
    </source>
</evidence>
<dbReference type="PRINTS" id="PR00237">
    <property type="entry name" value="GPCRRHODOPSN"/>
</dbReference>
<feature type="transmembrane region" description="Helical" evidence="5">
    <location>
        <begin position="45"/>
        <end position="70"/>
    </location>
</feature>
<dbReference type="GO" id="GO:0016020">
    <property type="term" value="C:membrane"/>
    <property type="evidence" value="ECO:0007669"/>
    <property type="project" value="UniProtKB-SubCell"/>
</dbReference>
<feature type="transmembrane region" description="Helical" evidence="5">
    <location>
        <begin position="592"/>
        <end position="614"/>
    </location>
</feature>
<evidence type="ECO:0000313" key="7">
    <source>
        <dbReference type="Proteomes" id="UP000095284"/>
    </source>
</evidence>
<dbReference type="InterPro" id="IPR000276">
    <property type="entry name" value="GPCR_Rhodpsn"/>
</dbReference>
<feature type="transmembrane region" description="Helical" evidence="5">
    <location>
        <begin position="243"/>
        <end position="265"/>
    </location>
</feature>
<dbReference type="Pfam" id="PF10320">
    <property type="entry name" value="7TM_GPCR_Srsx"/>
    <property type="match status" value="2"/>
</dbReference>
<feature type="transmembrane region" description="Helical" evidence="5">
    <location>
        <begin position="430"/>
        <end position="448"/>
    </location>
</feature>
<reference evidence="8" key="1">
    <citation type="submission" date="2016-11" db="UniProtKB">
        <authorList>
            <consortium name="WormBaseParasite"/>
        </authorList>
    </citation>
    <scope>IDENTIFICATION</scope>
</reference>
<feature type="transmembrane region" description="Helical" evidence="5">
    <location>
        <begin position="285"/>
        <end position="304"/>
    </location>
</feature>
<sequence length="649" mass="72429">MAKVRNVINFTTLIDDMNVSTTAAALTMPEYLYMTYNGAGVKLRLYLPSVILFSIMLLGYFGNSLVILATIKNKNLHGSCNFFLAFGCFSDIFHASAHWIYLYTTAISGQNFIPYSTCLWFQTVPQYCLTVSIIMTLCVGIDRFFSVSMPIPYGATDKRFVVAGGVGAALLLASYFYVMSVLYALSDEGDTPVLCVIVNSFGGAVALQWFYFCVVINILDLIIYTIVWLFLRFKAGMSDESKKVFRSLFVIMLTVAFGWLANAFVQAVMVPLFVPVSLQYDVMCYWGIPVNLASAAGFVTLYLFSQEYRTTFRRILRLKEQTKKNAPVFTASAMSSKSFPVEYDDGQRHIQLWLPSLIILIATIIGYFGNGLIVAASVINPKLQGSCNILLVMTVIADSIHMTSHWYYFYIVTISADNFIPYSECLKFNLIPQFFLISGVVFTLFVGLDRLYAVTFPISYNTTSKAQLLTGCVLVSLICSSYFTAISLNDLRESGGQRRVLCIIIQSLGGRAYTDFFHFSFALTVADLIIYSGVWLRLRKSSLSISTSNADFKVFKSLFVIILLVAVGWFVNASMMSLVVPHLVDDDYNCIVSAYFGVLVNVAASLSVLPLYLYSHEYRKTIDKIVRRSAVSKYQISPLSGSSSDDVNN</sequence>
<feature type="transmembrane region" description="Helical" evidence="5">
    <location>
        <begin position="353"/>
        <end position="378"/>
    </location>
</feature>
<dbReference type="InterPro" id="IPR019424">
    <property type="entry name" value="7TM_GPCR_Srsx"/>
</dbReference>
<evidence type="ECO:0000256" key="1">
    <source>
        <dbReference type="ARBA" id="ARBA00004370"/>
    </source>
</evidence>
<dbReference type="GO" id="GO:0004930">
    <property type="term" value="F:G protein-coupled receptor activity"/>
    <property type="evidence" value="ECO:0007669"/>
    <property type="project" value="InterPro"/>
</dbReference>
<keyword evidence="3 5" id="KW-1133">Transmembrane helix</keyword>
<feature type="transmembrane region" description="Helical" evidence="5">
    <location>
        <begin position="124"/>
        <end position="141"/>
    </location>
</feature>
<dbReference type="PROSITE" id="PS50262">
    <property type="entry name" value="G_PROTEIN_RECEP_F1_2"/>
    <property type="match status" value="2"/>
</dbReference>
<name>A0A1I7RRF2_BURXY</name>
<feature type="transmembrane region" description="Helical" evidence="5">
    <location>
        <begin position="516"/>
        <end position="536"/>
    </location>
</feature>
<dbReference type="AlphaFoldDB" id="A0A1I7RRF2"/>
<dbReference type="CDD" id="cd00637">
    <property type="entry name" value="7tm_classA_rhodopsin-like"/>
    <property type="match status" value="2"/>
</dbReference>
<feature type="transmembrane region" description="Helical" evidence="5">
    <location>
        <begin position="82"/>
        <end position="104"/>
    </location>
</feature>
<dbReference type="PANTHER" id="PTHR23360">
    <property type="entry name" value="G-PROTEIN COUPLED RECEPTORS FAMILY 1 PROFILE DOMAIN-CONTAINING PROTEIN-RELATED"/>
    <property type="match status" value="1"/>
</dbReference>
<feature type="transmembrane region" description="Helical" evidence="5">
    <location>
        <begin position="209"/>
        <end position="231"/>
    </location>
</feature>
<evidence type="ECO:0000256" key="5">
    <source>
        <dbReference type="SAM" id="Phobius"/>
    </source>
</evidence>
<dbReference type="Proteomes" id="UP000095284">
    <property type="component" value="Unplaced"/>
</dbReference>
<accession>A0A1I7RRF2</accession>
<dbReference type="eggNOG" id="ENOG502STZG">
    <property type="taxonomic scope" value="Eukaryota"/>
</dbReference>
<evidence type="ECO:0000256" key="4">
    <source>
        <dbReference type="ARBA" id="ARBA00023136"/>
    </source>
</evidence>
<proteinExistence type="predicted"/>
<dbReference type="WBParaSite" id="BXY_0329900.1">
    <property type="protein sequence ID" value="BXY_0329900.1"/>
    <property type="gene ID" value="BXY_0329900"/>
</dbReference>
<feature type="transmembrane region" description="Helical" evidence="5">
    <location>
        <begin position="161"/>
        <end position="185"/>
    </location>
</feature>
<feature type="transmembrane region" description="Helical" evidence="5">
    <location>
        <begin position="390"/>
        <end position="410"/>
    </location>
</feature>
<organism evidence="7 8">
    <name type="scientific">Bursaphelenchus xylophilus</name>
    <name type="common">Pinewood nematode worm</name>
    <name type="synonym">Aphelenchoides xylophilus</name>
    <dbReference type="NCBI Taxonomy" id="6326"/>
    <lineage>
        <taxon>Eukaryota</taxon>
        <taxon>Metazoa</taxon>
        <taxon>Ecdysozoa</taxon>
        <taxon>Nematoda</taxon>
        <taxon>Chromadorea</taxon>
        <taxon>Rhabditida</taxon>
        <taxon>Tylenchina</taxon>
        <taxon>Tylenchomorpha</taxon>
        <taxon>Aphelenchoidea</taxon>
        <taxon>Aphelenchoididae</taxon>
        <taxon>Bursaphelenchus</taxon>
    </lineage>
</organism>
<comment type="subcellular location">
    <subcellularLocation>
        <location evidence="1">Membrane</location>
    </subcellularLocation>
</comment>
<feature type="domain" description="G-protein coupled receptors family 1 profile" evidence="6">
    <location>
        <begin position="62"/>
        <end position="304"/>
    </location>
</feature>
<dbReference type="InterPro" id="IPR047130">
    <property type="entry name" value="7TM_GPCR_Srsx_nematod"/>
</dbReference>
<dbReference type="Gene3D" id="1.20.1070.10">
    <property type="entry name" value="Rhodopsin 7-helix transmembrane proteins"/>
    <property type="match status" value="2"/>
</dbReference>
<dbReference type="SUPFAM" id="SSF81321">
    <property type="entry name" value="Family A G protein-coupled receptor-like"/>
    <property type="match status" value="2"/>
</dbReference>
<dbReference type="InterPro" id="IPR017452">
    <property type="entry name" value="GPCR_Rhodpsn_7TM"/>
</dbReference>
<protein>
    <submittedName>
        <fullName evidence="8">G_PROTEIN_RECEP_F1_2 domain-containing protein</fullName>
    </submittedName>
</protein>
<dbReference type="SMART" id="SM01381">
    <property type="entry name" value="7TM_GPCR_Srsx"/>
    <property type="match status" value="2"/>
</dbReference>
<evidence type="ECO:0000313" key="8">
    <source>
        <dbReference type="WBParaSite" id="BXY_0329900.1"/>
    </source>
</evidence>
<evidence type="ECO:0000259" key="6">
    <source>
        <dbReference type="PROSITE" id="PS50262"/>
    </source>
</evidence>
<dbReference type="PANTHER" id="PTHR23360:SF5">
    <property type="entry name" value="G-PROTEIN COUPLED RECEPTORS FAMILY 1 PROFILE DOMAIN-CONTAINING PROTEIN"/>
    <property type="match status" value="1"/>
</dbReference>